<reference evidence="1 2" key="1">
    <citation type="journal article" date="2025" name="Microbiol. Resour. Announc.">
        <title>Draft genome sequences for Neonectria magnoliae and Neonectria punicea, canker pathogens of Liriodendron tulipifera and Acer saccharum in West Virginia.</title>
        <authorList>
            <person name="Petronek H.M."/>
            <person name="Kasson M.T."/>
            <person name="Metheny A.M."/>
            <person name="Stauder C.M."/>
            <person name="Lovett B."/>
            <person name="Lynch S.C."/>
            <person name="Garnas J.R."/>
            <person name="Kasson L.R."/>
            <person name="Stajich J.E."/>
        </authorList>
    </citation>
    <scope>NUCLEOTIDE SEQUENCE [LARGE SCALE GENOMIC DNA]</scope>
    <source>
        <strain evidence="1 2">NRRL 64653</strain>
    </source>
</reference>
<dbReference type="EMBL" id="JAZAVJ010000166">
    <property type="protein sequence ID" value="KAK7408993.1"/>
    <property type="molecule type" value="Genomic_DNA"/>
</dbReference>
<keyword evidence="2" id="KW-1185">Reference proteome</keyword>
<sequence length="309" mass="34609">MLALGASHLSLVSPSGYEKAALKHRVTAIKSLNEHLSKPNLTIPEADAAFGAMLNLTFQAAYMADGLVDFFTTIRGCFLIGTHTLSNLESSIFESFARDAYVDKLSEIVRDTTSDRHLDAIVAEEFCISIRQISHLCKSVPELQYIAHMQTIASLAATDPTMSFRELSFFWDRLGELTSKDFASFINPDNPASQLVIMHMLALDYVMSRKTFVQQSAKPWGSLGPREGYDCRKGMSKVWIDKMLEQLPPEYHKYAEWPAKFVRGLTYSFNQGDEVWRPFYLNDGITTLSSDHGILPAIEEQVLLHLGGS</sequence>
<protein>
    <submittedName>
        <fullName evidence="1">Uncharacterized protein</fullName>
    </submittedName>
</protein>
<proteinExistence type="predicted"/>
<dbReference type="Proteomes" id="UP001498476">
    <property type="component" value="Unassembled WGS sequence"/>
</dbReference>
<evidence type="ECO:0000313" key="1">
    <source>
        <dbReference type="EMBL" id="KAK7408993.1"/>
    </source>
</evidence>
<name>A0ABR1GTZ3_9HYPO</name>
<organism evidence="1 2">
    <name type="scientific">Neonectria punicea</name>
    <dbReference type="NCBI Taxonomy" id="979145"/>
    <lineage>
        <taxon>Eukaryota</taxon>
        <taxon>Fungi</taxon>
        <taxon>Dikarya</taxon>
        <taxon>Ascomycota</taxon>
        <taxon>Pezizomycotina</taxon>
        <taxon>Sordariomycetes</taxon>
        <taxon>Hypocreomycetidae</taxon>
        <taxon>Hypocreales</taxon>
        <taxon>Nectriaceae</taxon>
        <taxon>Neonectria</taxon>
    </lineage>
</organism>
<comment type="caution">
    <text evidence="1">The sequence shown here is derived from an EMBL/GenBank/DDBJ whole genome shotgun (WGS) entry which is preliminary data.</text>
</comment>
<accession>A0ABR1GTZ3</accession>
<gene>
    <name evidence="1" type="ORF">QQX98_008812</name>
</gene>
<evidence type="ECO:0000313" key="2">
    <source>
        <dbReference type="Proteomes" id="UP001498476"/>
    </source>
</evidence>